<keyword evidence="1" id="KW-0472">Membrane</keyword>
<dbReference type="AlphaFoldDB" id="A0AA46H1F2"/>
<gene>
    <name evidence="2" type="ORF">NCTC7915_02169</name>
</gene>
<evidence type="ECO:0000313" key="2">
    <source>
        <dbReference type="EMBL" id="STD14828.1"/>
    </source>
</evidence>
<dbReference type="EMBL" id="UFYA01000001">
    <property type="protein sequence ID" value="STD14828.1"/>
    <property type="molecule type" value="Genomic_DNA"/>
</dbReference>
<evidence type="ECO:0000313" key="3">
    <source>
        <dbReference type="Proteomes" id="UP000254118"/>
    </source>
</evidence>
<feature type="transmembrane region" description="Helical" evidence="1">
    <location>
        <begin position="14"/>
        <end position="36"/>
    </location>
</feature>
<proteinExistence type="predicted"/>
<evidence type="ECO:0000256" key="1">
    <source>
        <dbReference type="SAM" id="Phobius"/>
    </source>
</evidence>
<protein>
    <submittedName>
        <fullName evidence="2">Uncharacterized protein</fullName>
    </submittedName>
</protein>
<keyword evidence="1" id="KW-1133">Transmembrane helix</keyword>
<keyword evidence="1" id="KW-0812">Transmembrane</keyword>
<accession>A0AA46H1F2</accession>
<name>A0AA46H1F2_9MICO</name>
<reference evidence="2 3" key="1">
    <citation type="submission" date="2018-06" db="EMBL/GenBank/DDBJ databases">
        <authorList>
            <consortium name="Pathogen Informatics"/>
            <person name="Doyle S."/>
        </authorList>
    </citation>
    <scope>NUCLEOTIDE SEQUENCE [LARGE SCALE GENOMIC DNA]</scope>
    <source>
        <strain evidence="2 3">NCTC7915</strain>
    </source>
</reference>
<comment type="caution">
    <text evidence="2">The sequence shown here is derived from an EMBL/GenBank/DDBJ whole genome shotgun (WGS) entry which is preliminary data.</text>
</comment>
<dbReference type="Proteomes" id="UP000254118">
    <property type="component" value="Unassembled WGS sequence"/>
</dbReference>
<sequence>MKLASGEDDGFGDFFGGCGGDFVFWVAVFVVITRLAKDDHGCVL</sequence>
<organism evidence="2 3">
    <name type="scientific">Dermatophilus congolensis</name>
    <dbReference type="NCBI Taxonomy" id="1863"/>
    <lineage>
        <taxon>Bacteria</taxon>
        <taxon>Bacillati</taxon>
        <taxon>Actinomycetota</taxon>
        <taxon>Actinomycetes</taxon>
        <taxon>Micrococcales</taxon>
        <taxon>Dermatophilaceae</taxon>
        <taxon>Dermatophilus</taxon>
    </lineage>
</organism>